<dbReference type="RefSeq" id="WP_087908562.1">
    <property type="nucleotide sequence ID" value="NZ_NAIA01000001.1"/>
</dbReference>
<dbReference type="Proteomes" id="UP000196880">
    <property type="component" value="Unassembled WGS sequence"/>
</dbReference>
<name>A0A210RZZ3_9BURK</name>
<keyword evidence="1" id="KW-1133">Transmembrane helix</keyword>
<evidence type="ECO:0000313" key="2">
    <source>
        <dbReference type="EMBL" id="OWF66534.1"/>
    </source>
</evidence>
<dbReference type="Pfam" id="PF16868">
    <property type="entry name" value="NMT1_3"/>
    <property type="match status" value="1"/>
</dbReference>
<feature type="transmembrane region" description="Helical" evidence="1">
    <location>
        <begin position="346"/>
        <end position="369"/>
    </location>
</feature>
<protein>
    <recommendedName>
        <fullName evidence="4">TRAP ABC transporter substrate-binding protein</fullName>
    </recommendedName>
</protein>
<dbReference type="EMBL" id="NAIA01000001">
    <property type="protein sequence ID" value="OWF66534.1"/>
    <property type="molecule type" value="Genomic_DNA"/>
</dbReference>
<reference evidence="2 3" key="1">
    <citation type="submission" date="2017-03" db="EMBL/GenBank/DDBJ databases">
        <title>New species Polynucleobacter sp. MWH-EgelM1-30-B4.</title>
        <authorList>
            <person name="Hahn M.W."/>
        </authorList>
    </citation>
    <scope>NUCLEOTIDE SEQUENCE [LARGE SCALE GENOMIC DNA]</scope>
    <source>
        <strain evidence="2 3">MWH-EgelM1-30-B4</strain>
    </source>
</reference>
<organism evidence="2 3">
    <name type="scientific">Polynucleobacter hirudinilacicola</name>
    <dbReference type="NCBI Taxonomy" id="1743166"/>
    <lineage>
        <taxon>Bacteria</taxon>
        <taxon>Pseudomonadati</taxon>
        <taxon>Pseudomonadota</taxon>
        <taxon>Betaproteobacteria</taxon>
        <taxon>Burkholderiales</taxon>
        <taxon>Burkholderiaceae</taxon>
        <taxon>Polynucleobacter</taxon>
    </lineage>
</organism>
<proteinExistence type="predicted"/>
<evidence type="ECO:0008006" key="4">
    <source>
        <dbReference type="Google" id="ProtNLM"/>
    </source>
</evidence>
<dbReference type="OrthoDB" id="237270at2"/>
<dbReference type="Gene3D" id="3.40.190.10">
    <property type="entry name" value="Periplasmic binding protein-like II"/>
    <property type="match status" value="2"/>
</dbReference>
<comment type="caution">
    <text evidence="2">The sequence shown here is derived from an EMBL/GenBank/DDBJ whole genome shotgun (WGS) entry which is preliminary data.</text>
</comment>
<dbReference type="InterPro" id="IPR011852">
    <property type="entry name" value="TRAP_TAXI"/>
</dbReference>
<feature type="transmembrane region" description="Helical" evidence="1">
    <location>
        <begin position="33"/>
        <end position="52"/>
    </location>
</feature>
<sequence length="458" mass="51320">MTKKPHHDYPNVEGYFLQSAKDEVHALSMFFRYQWYVALAVVLGIFLLLHFMKPLPPSEIRISRGQPNSSLEVEALNFQKFLEKEGVKVELVPSKGTLDSLELLRQKKVDVALTQSGLPISGSEGLVSLGSVGYQSFWYFYTGPEFHGTDIFQLLKDKRIYVNQPGSGTRFMVDSLLKISGHLDKPQFTMVENLSPKAAVDALKAKQVDGLFLIAGYDSLNIKALLADSNINILSFPIADALNLQLKGVDIVTLPMGAFSLSPLVPKKNTKMVAVATTIIAEKTLHPDIQYLLLEASREMNQLNEVVFDYPGGFPAFTEKGIPRSDVAEKFYEKGPPSLKHQLPHWLASFLDIAWFTLVAMFAIIYPLVQLIPGYRKTIFEMHASHLYTELFDLNRECDNAKSLAEINACIKKVDEINEVILKAWVPKGAKDSYGNLLNVLNILNNLTKEKKALLERS</sequence>
<dbReference type="PANTHER" id="PTHR30024">
    <property type="entry name" value="ALIPHATIC SULFONATES-BINDING PROTEIN-RELATED"/>
    <property type="match status" value="1"/>
</dbReference>
<evidence type="ECO:0000313" key="3">
    <source>
        <dbReference type="Proteomes" id="UP000196880"/>
    </source>
</evidence>
<dbReference type="PANTHER" id="PTHR30024:SF21">
    <property type="entry name" value="ABC TRANSPORTER SUBSTRATE-BINDING PROTEIN"/>
    <property type="match status" value="1"/>
</dbReference>
<evidence type="ECO:0000256" key="1">
    <source>
        <dbReference type="SAM" id="Phobius"/>
    </source>
</evidence>
<keyword evidence="3" id="KW-1185">Reference proteome</keyword>
<keyword evidence="1" id="KW-0812">Transmembrane</keyword>
<keyword evidence="1" id="KW-0472">Membrane</keyword>
<accession>A0A210RZZ3</accession>
<gene>
    <name evidence="2" type="ORF">B6A14_00690</name>
</gene>
<dbReference type="AlphaFoldDB" id="A0A210RZZ3"/>
<dbReference type="SUPFAM" id="SSF53850">
    <property type="entry name" value="Periplasmic binding protein-like II"/>
    <property type="match status" value="1"/>
</dbReference>